<dbReference type="Proteomes" id="UP000223596">
    <property type="component" value="Unassembled WGS sequence"/>
</dbReference>
<keyword evidence="7" id="KW-0547">Nucleotide-binding</keyword>
<dbReference type="Pfam" id="PF02895">
    <property type="entry name" value="H-kinase_dim"/>
    <property type="match status" value="1"/>
</dbReference>
<feature type="modified residue" description="Phosphohistidine" evidence="12">
    <location>
        <position position="50"/>
    </location>
</feature>
<dbReference type="PRINTS" id="PR00344">
    <property type="entry name" value="BCTRLSENSOR"/>
</dbReference>
<evidence type="ECO:0000313" key="17">
    <source>
        <dbReference type="EMBL" id="PFH01681.1"/>
    </source>
</evidence>
<dbReference type="SMART" id="SM00260">
    <property type="entry name" value="CheW"/>
    <property type="match status" value="1"/>
</dbReference>
<evidence type="ECO:0000259" key="15">
    <source>
        <dbReference type="PROSITE" id="PS50851"/>
    </source>
</evidence>
<dbReference type="CDD" id="cd00731">
    <property type="entry name" value="CheA_reg"/>
    <property type="match status" value="1"/>
</dbReference>
<dbReference type="EC" id="2.7.13.3" evidence="2"/>
<name>A0AB36TEF8_ACETH</name>
<dbReference type="SMART" id="SM00073">
    <property type="entry name" value="HPT"/>
    <property type="match status" value="1"/>
</dbReference>
<dbReference type="Gene3D" id="2.30.30.40">
    <property type="entry name" value="SH3 Domains"/>
    <property type="match status" value="1"/>
</dbReference>
<evidence type="ECO:0000259" key="14">
    <source>
        <dbReference type="PROSITE" id="PS50109"/>
    </source>
</evidence>
<dbReference type="FunFam" id="3.30.565.10:FF:000016">
    <property type="entry name" value="Chemotaxis protein CheA, putative"/>
    <property type="match status" value="1"/>
</dbReference>
<dbReference type="SUPFAM" id="SSF55874">
    <property type="entry name" value="ATPase domain of HSP90 chaperone/DNA topoisomerase II/histidine kinase"/>
    <property type="match status" value="1"/>
</dbReference>
<proteinExistence type="predicted"/>
<dbReference type="GO" id="GO:0006935">
    <property type="term" value="P:chemotaxis"/>
    <property type="evidence" value="ECO:0007669"/>
    <property type="project" value="UniProtKB-KW"/>
</dbReference>
<keyword evidence="13" id="KW-0175">Coiled coil</keyword>
<dbReference type="SMART" id="SM01231">
    <property type="entry name" value="H-kinase_dim"/>
    <property type="match status" value="1"/>
</dbReference>
<keyword evidence="8 17" id="KW-0418">Kinase</keyword>
<dbReference type="PANTHER" id="PTHR43395:SF10">
    <property type="entry name" value="CHEMOTAXIS PROTEIN CHEA"/>
    <property type="match status" value="1"/>
</dbReference>
<dbReference type="RefSeq" id="WP_003518814.1">
    <property type="nucleotide sequence ID" value="NZ_CP013828.1"/>
</dbReference>
<evidence type="ECO:0000256" key="7">
    <source>
        <dbReference type="ARBA" id="ARBA00022741"/>
    </source>
</evidence>
<evidence type="ECO:0000256" key="10">
    <source>
        <dbReference type="ARBA" id="ARBA00023012"/>
    </source>
</evidence>
<dbReference type="InterPro" id="IPR036890">
    <property type="entry name" value="HATPase_C_sf"/>
</dbReference>
<dbReference type="InterPro" id="IPR004105">
    <property type="entry name" value="CheA-like_dim"/>
</dbReference>
<dbReference type="CDD" id="cd00088">
    <property type="entry name" value="HPT"/>
    <property type="match status" value="1"/>
</dbReference>
<keyword evidence="6" id="KW-0808">Transferase</keyword>
<evidence type="ECO:0000259" key="16">
    <source>
        <dbReference type="PROSITE" id="PS50894"/>
    </source>
</evidence>
<organism evidence="17 18">
    <name type="scientific">Acetivibrio thermocellus AD2</name>
    <dbReference type="NCBI Taxonomy" id="1138384"/>
    <lineage>
        <taxon>Bacteria</taxon>
        <taxon>Bacillati</taxon>
        <taxon>Bacillota</taxon>
        <taxon>Clostridia</taxon>
        <taxon>Eubacteriales</taxon>
        <taxon>Oscillospiraceae</taxon>
        <taxon>Acetivibrio</taxon>
    </lineage>
</organism>
<evidence type="ECO:0000256" key="8">
    <source>
        <dbReference type="ARBA" id="ARBA00022777"/>
    </source>
</evidence>
<dbReference type="InterPro" id="IPR036641">
    <property type="entry name" value="HPT_dom_sf"/>
</dbReference>
<dbReference type="Gene3D" id="1.10.287.560">
    <property type="entry name" value="Histidine kinase CheA-like, homodimeric domain"/>
    <property type="match status" value="1"/>
</dbReference>
<evidence type="ECO:0000256" key="6">
    <source>
        <dbReference type="ARBA" id="ARBA00022679"/>
    </source>
</evidence>
<keyword evidence="9" id="KW-0067">ATP-binding</keyword>
<evidence type="ECO:0000256" key="2">
    <source>
        <dbReference type="ARBA" id="ARBA00012438"/>
    </source>
</evidence>
<dbReference type="Pfam" id="PF02518">
    <property type="entry name" value="HATPase_c"/>
    <property type="match status" value="1"/>
</dbReference>
<evidence type="ECO:0000256" key="13">
    <source>
        <dbReference type="SAM" id="Coils"/>
    </source>
</evidence>
<dbReference type="InterPro" id="IPR003594">
    <property type="entry name" value="HATPase_dom"/>
</dbReference>
<dbReference type="Gene3D" id="3.30.565.10">
    <property type="entry name" value="Histidine kinase-like ATPase, C-terminal domain"/>
    <property type="match status" value="1"/>
</dbReference>
<dbReference type="Pfam" id="PF01627">
    <property type="entry name" value="Hpt"/>
    <property type="match status" value="1"/>
</dbReference>
<dbReference type="AlphaFoldDB" id="A0AB36TEF8"/>
<dbReference type="InterPro" id="IPR037006">
    <property type="entry name" value="CheA-like_homodim_sf"/>
</dbReference>
<feature type="coiled-coil region" evidence="13">
    <location>
        <begin position="15"/>
        <end position="42"/>
    </location>
</feature>
<dbReference type="InterPro" id="IPR036061">
    <property type="entry name" value="CheW-like_dom_sf"/>
</dbReference>
<accession>A0AB36TEF8</accession>
<evidence type="ECO:0000256" key="4">
    <source>
        <dbReference type="ARBA" id="ARBA00022500"/>
    </source>
</evidence>
<evidence type="ECO:0000256" key="1">
    <source>
        <dbReference type="ARBA" id="ARBA00000085"/>
    </source>
</evidence>
<keyword evidence="5 12" id="KW-0597">Phosphoprotein</keyword>
<protein>
    <recommendedName>
        <fullName evidence="3">Chemotaxis protein CheA</fullName>
        <ecNumber evidence="2">2.7.13.3</ecNumber>
    </recommendedName>
</protein>
<dbReference type="GO" id="GO:0005524">
    <property type="term" value="F:ATP binding"/>
    <property type="evidence" value="ECO:0007669"/>
    <property type="project" value="UniProtKB-KW"/>
</dbReference>
<dbReference type="PROSITE" id="PS50109">
    <property type="entry name" value="HIS_KIN"/>
    <property type="match status" value="1"/>
</dbReference>
<sequence length="602" mass="67822">MANISESPEMLEALIREVEEQLQLLKKDIAKLEQNYKATQKAEELLSIAHPLKGSFAAVDFEKIKTLIHEMENILDKIRRGLVEISEPIIVLLFESLDYLKMLKQGLDSDANNIKAENAIDIEITSVISKLKEILSQSKPNDNNSDTAENAEVEQKNQTIFMLDEKQQERVNQAPDHKTEGEGKKVVHTVRVDIDHLERMMELVGELVIEQIRIAQISNNLYNQYPFDETVDELIGISNRIPVLINELQDRIMKTRMISVQQLFSRFPGMVRDLSLSLNKEIDLVLEGGETEIDRTIMEEISDPLIHLIRNAIIYGIENQEIRKKLGKPEKGKLRIAALPEDSNVIITVEDDGAGIDVQKIKQSAIEKMVITEQEADNMTEQQLINLIFHADFSASQNASDVSDYRVRMDIVRNHIERLNGIIDVETCPGRGTKFIIKLPIKLPLTLAILKGLLVKISNETYALPMDNVVEIVRKPKNEIESINGQAVAVIRDRAIPLVWLHDYFGVPRDEERKNMLIVLVGIAEKRFGLVVDELIGNQEVVVTNLGSYIGKVEGISGATILGDRSVACILDVVGVANIVNNRQASKINGEYLQINDEELTQ</sequence>
<dbReference type="SUPFAM" id="SSF50341">
    <property type="entry name" value="CheW-like"/>
    <property type="match status" value="1"/>
</dbReference>
<dbReference type="GO" id="GO:0005737">
    <property type="term" value="C:cytoplasm"/>
    <property type="evidence" value="ECO:0007669"/>
    <property type="project" value="InterPro"/>
</dbReference>
<feature type="domain" description="HPt" evidence="16">
    <location>
        <begin position="3"/>
        <end position="107"/>
    </location>
</feature>
<reference evidence="17 18" key="1">
    <citation type="submission" date="2017-09" db="EMBL/GenBank/DDBJ databases">
        <title>Evaluation of Pacific Biosciences Sequencing Technology to Finishing C. thermocellum Genome Sequences.</title>
        <authorList>
            <person name="Brown S."/>
        </authorList>
    </citation>
    <scope>NUCLEOTIDE SEQUENCE [LARGE SCALE GENOMIC DNA]</scope>
    <source>
        <strain evidence="17 18">AD2</strain>
    </source>
</reference>
<comment type="caution">
    <text evidence="17">The sequence shown here is derived from an EMBL/GenBank/DDBJ whole genome shotgun (WGS) entry which is preliminary data.</text>
</comment>
<dbReference type="PROSITE" id="PS50851">
    <property type="entry name" value="CHEW"/>
    <property type="match status" value="1"/>
</dbReference>
<dbReference type="Gene3D" id="1.20.120.160">
    <property type="entry name" value="HPT domain"/>
    <property type="match status" value="1"/>
</dbReference>
<gene>
    <name evidence="17" type="ORF">M972_11420</name>
</gene>
<dbReference type="InterPro" id="IPR002545">
    <property type="entry name" value="CheW-lke_dom"/>
</dbReference>
<comment type="function">
    <text evidence="11">Involved in the transmission of sensory signals from the chemoreceptors to the flagellar motors. CheA is autophosphorylated; it can transfer its phosphate group to either CheB or CheY.</text>
</comment>
<evidence type="ECO:0000256" key="5">
    <source>
        <dbReference type="ARBA" id="ARBA00022553"/>
    </source>
</evidence>
<dbReference type="InterPro" id="IPR051315">
    <property type="entry name" value="Bact_Chemotaxis_CheA"/>
</dbReference>
<evidence type="ECO:0000256" key="11">
    <source>
        <dbReference type="ARBA" id="ARBA00035100"/>
    </source>
</evidence>
<keyword evidence="4" id="KW-0145">Chemotaxis</keyword>
<dbReference type="InterPro" id="IPR036097">
    <property type="entry name" value="HisK_dim/P_sf"/>
</dbReference>
<dbReference type="SUPFAM" id="SSF47384">
    <property type="entry name" value="Homodimeric domain of signal transducing histidine kinase"/>
    <property type="match status" value="1"/>
</dbReference>
<comment type="catalytic activity">
    <reaction evidence="1">
        <text>ATP + protein L-histidine = ADP + protein N-phospho-L-histidine.</text>
        <dbReference type="EC" id="2.7.13.3"/>
    </reaction>
</comment>
<evidence type="ECO:0000256" key="9">
    <source>
        <dbReference type="ARBA" id="ARBA00022840"/>
    </source>
</evidence>
<dbReference type="InterPro" id="IPR004358">
    <property type="entry name" value="Sig_transdc_His_kin-like_C"/>
</dbReference>
<feature type="domain" description="CheW-like" evidence="15">
    <location>
        <begin position="449"/>
        <end position="582"/>
    </location>
</feature>
<dbReference type="PROSITE" id="PS50894">
    <property type="entry name" value="HPT"/>
    <property type="match status" value="1"/>
</dbReference>
<dbReference type="Pfam" id="PF01584">
    <property type="entry name" value="CheW"/>
    <property type="match status" value="1"/>
</dbReference>
<dbReference type="EMBL" id="PDBW01000001">
    <property type="protein sequence ID" value="PFH01681.1"/>
    <property type="molecule type" value="Genomic_DNA"/>
</dbReference>
<evidence type="ECO:0000313" key="18">
    <source>
        <dbReference type="Proteomes" id="UP000223596"/>
    </source>
</evidence>
<dbReference type="PANTHER" id="PTHR43395">
    <property type="entry name" value="SENSOR HISTIDINE KINASE CHEA"/>
    <property type="match status" value="1"/>
</dbReference>
<dbReference type="InterPro" id="IPR008207">
    <property type="entry name" value="Sig_transdc_His_kin_Hpt_dom"/>
</dbReference>
<evidence type="ECO:0000256" key="3">
    <source>
        <dbReference type="ARBA" id="ARBA00021495"/>
    </source>
</evidence>
<dbReference type="InterPro" id="IPR005467">
    <property type="entry name" value="His_kinase_dom"/>
</dbReference>
<feature type="domain" description="Histidine kinase" evidence="14">
    <location>
        <begin position="185"/>
        <end position="443"/>
    </location>
</feature>
<evidence type="ECO:0000256" key="12">
    <source>
        <dbReference type="PROSITE-ProRule" id="PRU00110"/>
    </source>
</evidence>
<dbReference type="SUPFAM" id="SSF47226">
    <property type="entry name" value="Histidine-containing phosphotransfer domain, HPT domain"/>
    <property type="match status" value="1"/>
</dbReference>
<keyword evidence="10" id="KW-0902">Two-component regulatory system</keyword>
<dbReference type="SMART" id="SM00387">
    <property type="entry name" value="HATPase_c"/>
    <property type="match status" value="1"/>
</dbReference>
<dbReference type="GO" id="GO:0000155">
    <property type="term" value="F:phosphorelay sensor kinase activity"/>
    <property type="evidence" value="ECO:0007669"/>
    <property type="project" value="InterPro"/>
</dbReference>